<feature type="non-terminal residue" evidence="3">
    <location>
        <position position="1"/>
    </location>
</feature>
<dbReference type="PANTHER" id="PTHR15541:SF2">
    <property type="entry name" value="GRANULYSIN"/>
    <property type="match status" value="1"/>
</dbReference>
<dbReference type="InterPro" id="IPR008139">
    <property type="entry name" value="SaposinB_dom"/>
</dbReference>
<evidence type="ECO:0000313" key="4">
    <source>
        <dbReference type="Proteomes" id="UP000551823"/>
    </source>
</evidence>
<gene>
    <name evidence="3" type="primary">Nkl</name>
    <name evidence="3" type="ORF">NYCLEU_R02733</name>
</gene>
<dbReference type="SUPFAM" id="SSF47862">
    <property type="entry name" value="Saposin"/>
    <property type="match status" value="1"/>
</dbReference>
<reference evidence="3 4" key="1">
    <citation type="submission" date="2019-09" db="EMBL/GenBank/DDBJ databases">
        <title>Bird 10,000 Genomes (B10K) Project - Family phase.</title>
        <authorList>
            <person name="Zhang G."/>
        </authorList>
    </citation>
    <scope>NUCLEOTIDE SEQUENCE [LARGE SCALE GENOMIC DNA]</scope>
    <source>
        <strain evidence="3">B10K-DU-005-01</strain>
    </source>
</reference>
<evidence type="ECO:0000259" key="2">
    <source>
        <dbReference type="PROSITE" id="PS50015"/>
    </source>
</evidence>
<feature type="non-terminal residue" evidence="3">
    <location>
        <position position="85"/>
    </location>
</feature>
<name>A0A7L4CV27_9AVES</name>
<dbReference type="InterPro" id="IPR038847">
    <property type="entry name" value="Granulysin-like"/>
</dbReference>
<dbReference type="PROSITE" id="PS50015">
    <property type="entry name" value="SAP_B"/>
    <property type="match status" value="1"/>
</dbReference>
<dbReference type="PANTHER" id="PTHR15541">
    <property type="entry name" value="GRANULYSIN RELATED"/>
    <property type="match status" value="1"/>
</dbReference>
<comment type="caution">
    <text evidence="3">The sequence shown here is derived from an EMBL/GenBank/DDBJ whole genome shotgun (WGS) entry which is preliminary data.</text>
</comment>
<evidence type="ECO:0000256" key="1">
    <source>
        <dbReference type="ARBA" id="ARBA00023157"/>
    </source>
</evidence>
<sequence>DTVVAPRGWKCSLCTKVLKKVKAMVGKDPDEAAVLAALARGCRALGGGLARTCRRLLDKRGEKIREVLRDGDPPRAACTAIGLCR</sequence>
<dbReference type="InterPro" id="IPR011001">
    <property type="entry name" value="Saposin-like"/>
</dbReference>
<keyword evidence="4" id="KW-1185">Reference proteome</keyword>
<evidence type="ECO:0000313" key="3">
    <source>
        <dbReference type="EMBL" id="NXW52903.1"/>
    </source>
</evidence>
<dbReference type="GO" id="GO:0042742">
    <property type="term" value="P:defense response to bacterium"/>
    <property type="evidence" value="ECO:0007669"/>
    <property type="project" value="InterPro"/>
</dbReference>
<proteinExistence type="predicted"/>
<dbReference type="GO" id="GO:0044194">
    <property type="term" value="C:cytolytic granule"/>
    <property type="evidence" value="ECO:0007669"/>
    <property type="project" value="TreeGrafter"/>
</dbReference>
<dbReference type="GO" id="GO:0031640">
    <property type="term" value="P:killing of cells of another organism"/>
    <property type="evidence" value="ECO:0007669"/>
    <property type="project" value="TreeGrafter"/>
</dbReference>
<protein>
    <submittedName>
        <fullName evidence="3">NKL protein</fullName>
    </submittedName>
</protein>
<keyword evidence="1" id="KW-1015">Disulfide bond</keyword>
<dbReference type="Proteomes" id="UP000551823">
    <property type="component" value="Unassembled WGS sequence"/>
</dbReference>
<feature type="domain" description="Saposin B-type" evidence="2">
    <location>
        <begin position="7"/>
        <end position="85"/>
    </location>
</feature>
<accession>A0A7L4CV27</accession>
<dbReference type="Gene3D" id="1.10.225.10">
    <property type="entry name" value="Saposin-like"/>
    <property type="match status" value="1"/>
</dbReference>
<dbReference type="EMBL" id="VZZU01014269">
    <property type="protein sequence ID" value="NXW52903.1"/>
    <property type="molecule type" value="Genomic_DNA"/>
</dbReference>
<dbReference type="GO" id="GO:0061844">
    <property type="term" value="P:antimicrobial humoral immune response mediated by antimicrobial peptide"/>
    <property type="evidence" value="ECO:0007669"/>
    <property type="project" value="TreeGrafter"/>
</dbReference>
<organism evidence="3 4">
    <name type="scientific">Nyctiprogne leucopyga</name>
    <dbReference type="NCBI Taxonomy" id="382315"/>
    <lineage>
        <taxon>Eukaryota</taxon>
        <taxon>Metazoa</taxon>
        <taxon>Chordata</taxon>
        <taxon>Craniata</taxon>
        <taxon>Vertebrata</taxon>
        <taxon>Euteleostomi</taxon>
        <taxon>Archelosauria</taxon>
        <taxon>Archosauria</taxon>
        <taxon>Dinosauria</taxon>
        <taxon>Saurischia</taxon>
        <taxon>Theropoda</taxon>
        <taxon>Coelurosauria</taxon>
        <taxon>Aves</taxon>
        <taxon>Neognathae</taxon>
        <taxon>Neoaves</taxon>
        <taxon>Strisores</taxon>
        <taxon>Caprimulgiformes</taxon>
        <taxon>Caprimulgidae</taxon>
        <taxon>Chordeilinae</taxon>
        <taxon>Nyctiprogne</taxon>
    </lineage>
</organism>
<dbReference type="AlphaFoldDB" id="A0A7L4CV27"/>
<dbReference type="SMART" id="SM00741">
    <property type="entry name" value="SapB"/>
    <property type="match status" value="1"/>
</dbReference>